<dbReference type="InterPro" id="IPR014084">
    <property type="entry name" value="Urea_COase"/>
</dbReference>
<evidence type="ECO:0000256" key="1">
    <source>
        <dbReference type="ARBA" id="ARBA00001953"/>
    </source>
</evidence>
<evidence type="ECO:0000256" key="7">
    <source>
        <dbReference type="PROSITE-ProRule" id="PRU00409"/>
    </source>
</evidence>
<dbReference type="Pfam" id="PF02786">
    <property type="entry name" value="CPSase_L_D2"/>
    <property type="match status" value="1"/>
</dbReference>
<dbReference type="InterPro" id="IPR005479">
    <property type="entry name" value="CPAse_ATP-bd"/>
</dbReference>
<dbReference type="GO" id="GO:0008716">
    <property type="term" value="F:D-alanine-D-alanine ligase activity"/>
    <property type="evidence" value="ECO:0007669"/>
    <property type="project" value="UniProtKB-EC"/>
</dbReference>
<dbReference type="Proteomes" id="UP000494329">
    <property type="component" value="Unassembled WGS sequence"/>
</dbReference>
<dbReference type="GO" id="GO:0046872">
    <property type="term" value="F:metal ion binding"/>
    <property type="evidence" value="ECO:0007669"/>
    <property type="project" value="InterPro"/>
</dbReference>
<dbReference type="InterPro" id="IPR050856">
    <property type="entry name" value="Biotin_carboxylase_complex"/>
</dbReference>
<dbReference type="GO" id="GO:0016787">
    <property type="term" value="F:hydrolase activity"/>
    <property type="evidence" value="ECO:0007669"/>
    <property type="project" value="UniProtKB-KW"/>
</dbReference>
<dbReference type="PROSITE" id="PS00867">
    <property type="entry name" value="CPSASE_2"/>
    <property type="match status" value="1"/>
</dbReference>
<feature type="domain" description="ATP-grasp" evidence="9">
    <location>
        <begin position="125"/>
        <end position="322"/>
    </location>
</feature>
<dbReference type="GO" id="GO:0005524">
    <property type="term" value="F:ATP binding"/>
    <property type="evidence" value="ECO:0007669"/>
    <property type="project" value="UniProtKB-UniRule"/>
</dbReference>
<evidence type="ECO:0000256" key="3">
    <source>
        <dbReference type="ARBA" id="ARBA00022741"/>
    </source>
</evidence>
<evidence type="ECO:0000259" key="8">
    <source>
        <dbReference type="PROSITE" id="PS50968"/>
    </source>
</evidence>
<dbReference type="RefSeq" id="WP_175114148.1">
    <property type="nucleotide sequence ID" value="NZ_CADIKF010000050.1"/>
</dbReference>
<dbReference type="SUPFAM" id="SSF52440">
    <property type="entry name" value="PreATP-grasp domain"/>
    <property type="match status" value="1"/>
</dbReference>
<dbReference type="AlphaFoldDB" id="A0A6J5EMU7"/>
<dbReference type="PROSITE" id="PS00866">
    <property type="entry name" value="CPSASE_1"/>
    <property type="match status" value="1"/>
</dbReference>
<keyword evidence="12" id="KW-1185">Reference proteome</keyword>
<evidence type="ECO:0000259" key="9">
    <source>
        <dbReference type="PROSITE" id="PS50975"/>
    </source>
</evidence>
<evidence type="ECO:0000259" key="10">
    <source>
        <dbReference type="PROSITE" id="PS50979"/>
    </source>
</evidence>
<dbReference type="EC" id="6.3.2.4" evidence="11"/>
<reference evidence="11 12" key="1">
    <citation type="submission" date="2020-04" db="EMBL/GenBank/DDBJ databases">
        <authorList>
            <person name="De Canck E."/>
        </authorList>
    </citation>
    <scope>NUCLEOTIDE SEQUENCE [LARGE SCALE GENOMIC DNA]</scope>
    <source>
        <strain evidence="11 12">LMG 29739</strain>
    </source>
</reference>
<dbReference type="InterPro" id="IPR011054">
    <property type="entry name" value="Rudment_hybrid_motif"/>
</dbReference>
<dbReference type="Gene3D" id="2.40.50.100">
    <property type="match status" value="1"/>
</dbReference>
<dbReference type="PROSITE" id="PS50968">
    <property type="entry name" value="BIOTINYL_LIPOYL"/>
    <property type="match status" value="1"/>
</dbReference>
<dbReference type="InterPro" id="IPR000089">
    <property type="entry name" value="Biotin_lipoyl"/>
</dbReference>
<dbReference type="SMART" id="SM00796">
    <property type="entry name" value="AHS1"/>
    <property type="match status" value="1"/>
</dbReference>
<comment type="cofactor">
    <cofactor evidence="1">
        <name>biotin</name>
        <dbReference type="ChEBI" id="CHEBI:57586"/>
    </cofactor>
</comment>
<dbReference type="FunFam" id="3.40.50.20:FF:000010">
    <property type="entry name" value="Propionyl-CoA carboxylase subunit alpha"/>
    <property type="match status" value="1"/>
</dbReference>
<evidence type="ECO:0000256" key="5">
    <source>
        <dbReference type="ARBA" id="ARBA00022840"/>
    </source>
</evidence>
<evidence type="ECO:0000256" key="4">
    <source>
        <dbReference type="ARBA" id="ARBA00022801"/>
    </source>
</evidence>
<dbReference type="NCBIfam" id="TIGR02712">
    <property type="entry name" value="urea_carbox"/>
    <property type="match status" value="1"/>
</dbReference>
<dbReference type="SUPFAM" id="SSF51230">
    <property type="entry name" value="Single hybrid motif"/>
    <property type="match status" value="1"/>
</dbReference>
<gene>
    <name evidence="11" type="primary">ddl_3</name>
    <name evidence="11" type="ORF">LMG29739_04998</name>
</gene>
<accession>A0A6J5EMU7</accession>
<keyword evidence="2 11" id="KW-0436">Ligase</keyword>
<dbReference type="InterPro" id="IPR011053">
    <property type="entry name" value="Single_hybrid_motif"/>
</dbReference>
<dbReference type="Pfam" id="PF00289">
    <property type="entry name" value="Biotin_carb_N"/>
    <property type="match status" value="1"/>
</dbReference>
<dbReference type="Gene3D" id="2.40.100.10">
    <property type="entry name" value="Cyclophilin-like"/>
    <property type="match status" value="2"/>
</dbReference>
<dbReference type="SMART" id="SM00878">
    <property type="entry name" value="Biotin_carb_C"/>
    <property type="match status" value="1"/>
</dbReference>
<dbReference type="InterPro" id="IPR016185">
    <property type="entry name" value="PreATP-grasp_dom_sf"/>
</dbReference>
<dbReference type="Pfam" id="PF02626">
    <property type="entry name" value="CT_A_B"/>
    <property type="match status" value="1"/>
</dbReference>
<name>A0A6J5EMU7_9BURK</name>
<dbReference type="EMBL" id="CADIKF010000050">
    <property type="protein sequence ID" value="CAB3767144.1"/>
    <property type="molecule type" value="Genomic_DNA"/>
</dbReference>
<organism evidence="11 12">
    <name type="scientific">Paraburkholderia solisilvae</name>
    <dbReference type="NCBI Taxonomy" id="624376"/>
    <lineage>
        <taxon>Bacteria</taxon>
        <taxon>Pseudomonadati</taxon>
        <taxon>Pseudomonadota</taxon>
        <taxon>Betaproteobacteria</taxon>
        <taxon>Burkholderiales</taxon>
        <taxon>Burkholderiaceae</taxon>
        <taxon>Paraburkholderia</taxon>
    </lineage>
</organism>
<dbReference type="InterPro" id="IPR003833">
    <property type="entry name" value="CT_C_D"/>
</dbReference>
<evidence type="ECO:0000256" key="2">
    <source>
        <dbReference type="ARBA" id="ARBA00022598"/>
    </source>
</evidence>
<evidence type="ECO:0000313" key="11">
    <source>
        <dbReference type="EMBL" id="CAB3767144.1"/>
    </source>
</evidence>
<dbReference type="PANTHER" id="PTHR18866">
    <property type="entry name" value="CARBOXYLASE:PYRUVATE/ACETYL-COA/PROPIONYL-COA CARBOXYLASE"/>
    <property type="match status" value="1"/>
</dbReference>
<dbReference type="PROSITE" id="PS50975">
    <property type="entry name" value="ATP_GRASP"/>
    <property type="match status" value="1"/>
</dbReference>
<dbReference type="InterPro" id="IPR011764">
    <property type="entry name" value="Biotin_carboxylation_dom"/>
</dbReference>
<dbReference type="CDD" id="cd06850">
    <property type="entry name" value="biotinyl_domain"/>
    <property type="match status" value="1"/>
</dbReference>
<keyword evidence="5 7" id="KW-0067">ATP-binding</keyword>
<dbReference type="PROSITE" id="PS50979">
    <property type="entry name" value="BC"/>
    <property type="match status" value="1"/>
</dbReference>
<dbReference type="Gene3D" id="3.30.470.20">
    <property type="entry name" value="ATP-grasp fold, B domain"/>
    <property type="match status" value="1"/>
</dbReference>
<dbReference type="PANTHER" id="PTHR18866:SF128">
    <property type="entry name" value="UREA AMIDOLYASE"/>
    <property type="match status" value="1"/>
</dbReference>
<dbReference type="InterPro" id="IPR029000">
    <property type="entry name" value="Cyclophilin-like_dom_sf"/>
</dbReference>
<feature type="domain" description="Biotin carboxylation" evidence="10">
    <location>
        <begin position="6"/>
        <end position="452"/>
    </location>
</feature>
<dbReference type="Gene3D" id="3.30.1360.40">
    <property type="match status" value="1"/>
</dbReference>
<dbReference type="InterPro" id="IPR005481">
    <property type="entry name" value="BC-like_N"/>
</dbReference>
<dbReference type="SUPFAM" id="SSF51246">
    <property type="entry name" value="Rudiment single hybrid motif"/>
    <property type="match status" value="1"/>
</dbReference>
<evidence type="ECO:0000256" key="6">
    <source>
        <dbReference type="ARBA" id="ARBA00023267"/>
    </source>
</evidence>
<dbReference type="InterPro" id="IPR005482">
    <property type="entry name" value="Biotin_COase_C"/>
</dbReference>
<feature type="domain" description="Lipoyl-binding" evidence="8">
    <location>
        <begin position="1145"/>
        <end position="1223"/>
    </location>
</feature>
<sequence length="1237" mass="131775">MSEPSRFSKVLVANRGEIACRVMRTLKRLNIASVAVYSEADRHAMHVTLADEAVCIGPAAASASYLNVAAILEAARATGADAVHPGYGFLSENAAFAQACEDAGIRYIGPRPAQMRAFGLKHTARELAAANNVALLPGTGLLPDVATALREAASIGYPVMLKSTAGGGGIGMSLCRSAPELEAAFASVVRLGEANFANAGVYVEKFVEHARHIEVQIFGDGRGNVIALGERDCSVQRRNQKVIEETPAPGLTAEERAMLHASAVRLAQAVNYESAGTVEFVFDAQARRFYFLEVNTRLQVEHCVTEEVTGIDLVAWMIRQAEHTLPPLASIAPAANAAGGASIQVRIYAEDPHKQFQPSAGTLTHVEFAGDARVDTWVDAGTEVSAFYDPLLAKLIVKGDTRDAALAALRDALERTQLYGIETNLDYLRAVAGSDTFSRGAQTTAFLSRFLFAPHTVDVLDGGVQTTVQQLPGRLGYWDIGVPPSGPMDDLSFALANGLLGNAPDAAGLEFTMVGATLRFNTAALFVLGGAPLAATLDGQPAPFWQVLRAVPGAVLKLGGVTGAGVRACLAIRGGLQVPDYLGSKATFTLGQFGGHAGRALRKGDVLHLAADADAGEPGATLDTARRPALTRDWTLHVLNGPHGAPDFFTRDDIAMLYGTSWTVHYNSSRTGVRLIGPAPAWARPDGGEAGLHPSNIHDNAYAIGAVDFTGDMPVILGPDGPSLGGFVCPVTVVAGELWKLGQLRPGDTVRFAPAQPATAGTADARGESGNELIEAITQPGAAPTLDVRASQTVSHEDACVLYRDPSAGDGIGVVYRQSGDRNVLIEYGPLALDLNLRFRVHALMNWLLAHRLPGIVDLTPGIRSLQVHFDPRVLSRDVLLAHVQRAETELPAIDGMRVPNRIVHLPLSWDDPSTRIAIERYMQSVRPDAPWCPSNIEFIRRINGLASIDDVKRIVFDARYLVMGLGDVYLGAPVATPLDPRHRLVTTKYNPARTWTPENAVGIGGAYLCVYGMEGPGGYQFVGRTVQMWNRYRTTREFEAGKPWLLRFFDEIRFYEVSEAELADLRADFVAGRTSLKIEASSFDLGAYNRFLRDEAASIAAFKTSQQAAFDAERERWRAAGTAEYVGEPAVDAAGASGADGAATADAALADGVRGIVADVSGSVWKLQVAAGERVSAGQVVAIVESMKMEVSIEAVDDGVIETIDCAEGAAVVAGQRLMTVRSAVATDVIEEVVCK</sequence>
<keyword evidence="3 7" id="KW-0547">Nucleotide-binding</keyword>
<dbReference type="SUPFAM" id="SSF50891">
    <property type="entry name" value="Cyclophilin-like"/>
    <property type="match status" value="2"/>
</dbReference>
<proteinExistence type="predicted"/>
<dbReference type="SUPFAM" id="SSF56059">
    <property type="entry name" value="Glutathione synthetase ATP-binding domain-like"/>
    <property type="match status" value="1"/>
</dbReference>
<evidence type="ECO:0000313" key="12">
    <source>
        <dbReference type="Proteomes" id="UP000494329"/>
    </source>
</evidence>
<dbReference type="SMART" id="SM00797">
    <property type="entry name" value="AHS2"/>
    <property type="match status" value="1"/>
</dbReference>
<dbReference type="InterPro" id="IPR003778">
    <property type="entry name" value="CT_A_B"/>
</dbReference>
<keyword evidence="6" id="KW-0092">Biotin</keyword>
<dbReference type="Pfam" id="PF02682">
    <property type="entry name" value="CT_C_D"/>
    <property type="match status" value="1"/>
</dbReference>
<keyword evidence="4" id="KW-0378">Hydrolase</keyword>
<dbReference type="SUPFAM" id="SSF160467">
    <property type="entry name" value="PH0987 N-terminal domain-like"/>
    <property type="match status" value="1"/>
</dbReference>
<dbReference type="Pfam" id="PF00364">
    <property type="entry name" value="Biotin_lipoyl"/>
    <property type="match status" value="1"/>
</dbReference>
<dbReference type="Pfam" id="PF02785">
    <property type="entry name" value="Biotin_carb_C"/>
    <property type="match status" value="1"/>
</dbReference>
<dbReference type="InterPro" id="IPR011761">
    <property type="entry name" value="ATP-grasp"/>
</dbReference>
<dbReference type="NCBIfam" id="TIGR00724">
    <property type="entry name" value="urea_amlyse_rel"/>
    <property type="match status" value="1"/>
</dbReference>
<protein>
    <submittedName>
        <fullName evidence="11">D-alanine--D-alanine ligase</fullName>
        <ecNumber evidence="11">6.3.2.4</ecNumber>
    </submittedName>
</protein>